<dbReference type="PRINTS" id="PR00853">
    <property type="entry name" value="XPGRADSUPER"/>
</dbReference>
<dbReference type="Proteomes" id="UP001154282">
    <property type="component" value="Unassembled WGS sequence"/>
</dbReference>
<keyword evidence="4" id="KW-0255">Endonuclease</keyword>
<organism evidence="11 12">
    <name type="scientific">Linum tenue</name>
    <dbReference type="NCBI Taxonomy" id="586396"/>
    <lineage>
        <taxon>Eukaryota</taxon>
        <taxon>Viridiplantae</taxon>
        <taxon>Streptophyta</taxon>
        <taxon>Embryophyta</taxon>
        <taxon>Tracheophyta</taxon>
        <taxon>Spermatophyta</taxon>
        <taxon>Magnoliopsida</taxon>
        <taxon>eudicotyledons</taxon>
        <taxon>Gunneridae</taxon>
        <taxon>Pentapetalae</taxon>
        <taxon>rosids</taxon>
        <taxon>fabids</taxon>
        <taxon>Malpighiales</taxon>
        <taxon>Linaceae</taxon>
        <taxon>Linum</taxon>
    </lineage>
</organism>
<dbReference type="SUPFAM" id="SSF88723">
    <property type="entry name" value="PIN domain-like"/>
    <property type="match status" value="1"/>
</dbReference>
<name>A0AAV0KT25_9ROSI</name>
<keyword evidence="12" id="KW-1185">Reference proteome</keyword>
<dbReference type="GO" id="GO:0017108">
    <property type="term" value="F:5'-flap endonuclease activity"/>
    <property type="evidence" value="ECO:0007669"/>
    <property type="project" value="TreeGrafter"/>
</dbReference>
<dbReference type="InterPro" id="IPR029060">
    <property type="entry name" value="PIN-like_dom_sf"/>
</dbReference>
<dbReference type="GO" id="GO:0009555">
    <property type="term" value="P:pollen development"/>
    <property type="evidence" value="ECO:0007669"/>
    <property type="project" value="TreeGrafter"/>
</dbReference>
<dbReference type="GO" id="GO:0046872">
    <property type="term" value="F:metal ion binding"/>
    <property type="evidence" value="ECO:0007669"/>
    <property type="project" value="UniProtKB-KW"/>
</dbReference>
<keyword evidence="3" id="KW-0479">Metal-binding</keyword>
<dbReference type="PANTHER" id="PTHR11081">
    <property type="entry name" value="FLAP ENDONUCLEASE FAMILY MEMBER"/>
    <property type="match status" value="1"/>
</dbReference>
<evidence type="ECO:0000256" key="8">
    <source>
        <dbReference type="ARBA" id="ARBA00023204"/>
    </source>
</evidence>
<evidence type="ECO:0000256" key="6">
    <source>
        <dbReference type="ARBA" id="ARBA00022801"/>
    </source>
</evidence>
<protein>
    <recommendedName>
        <fullName evidence="10">XPG-I domain-containing protein</fullName>
    </recommendedName>
</protein>
<dbReference type="SMART" id="SM00484">
    <property type="entry name" value="XPGI"/>
    <property type="match status" value="1"/>
</dbReference>
<evidence type="ECO:0000256" key="3">
    <source>
        <dbReference type="ARBA" id="ARBA00022723"/>
    </source>
</evidence>
<keyword evidence="2" id="KW-0540">Nuclease</keyword>
<keyword evidence="5" id="KW-0227">DNA damage</keyword>
<evidence type="ECO:0000256" key="9">
    <source>
        <dbReference type="ARBA" id="ARBA00038112"/>
    </source>
</evidence>
<sequence length="618" mass="69578">FFFTGKGKPEASGFQKWAWEASSGTCSSPYARYEDPDFLRDKWVAVDLSYWIVQNETAIKTYVLNPHLRLTFFRTINLFSKFGAFPVFVADGTPSPLKSQARMARFFRCSGIDAARRPVAEEGASVERNGAFLKCVRECIELIELFGMPVLQANGEAEALCAQLNREGHVDACITADSDAFLFGAQCVIKSIKPNSKEPFECYRMSDIEVGLGLKREHLIAISLLVGNDHDLSGVQGIGIDNALQFVQSFGEEEILDKLREIGSGNTPFPQGGPKVVASPILLADDSSLKSRPAHCSVCGHPGSKRAHSKSSCVDCHPSGGDGCMKKPNGFRCNCTCCDREREARQLKRHENWYTKVCEKIAREQNFPNDEIMEMYLCNDNGKITADGGSCISWQHPETDMLVDLLVFRQHWEPSYVRQRLLPMLSTIYLREMAQQREKSLLNGQYEFDSIQRTKIRYGHEAYVVKWRKGGTLIGSGRNLNLIDDKEQDKIVENVDESFDGSDRWEETGVHVDNEGQFVLTDEHMKLVRAAFPDEVSIFLLEKELKESKRKRSRSGGAGNKSRNLQSRGVQLSITEFYRSSKVQVTEGAFHSETQDKEIMCTSTSPLPKSVRRHLLFK</sequence>
<feature type="domain" description="XPG-I" evidence="10">
    <location>
        <begin position="144"/>
        <end position="214"/>
    </location>
</feature>
<keyword evidence="8" id="KW-0234">DNA repair</keyword>
<comment type="similarity">
    <text evidence="9">Belongs to the XPG/RAD2 endonuclease family. GEN subfamily.</text>
</comment>
<accession>A0AAV0KT25</accession>
<dbReference type="Pfam" id="PF00867">
    <property type="entry name" value="XPG_I"/>
    <property type="match status" value="1"/>
</dbReference>
<reference evidence="11" key="1">
    <citation type="submission" date="2022-08" db="EMBL/GenBank/DDBJ databases">
        <authorList>
            <person name="Gutierrez-Valencia J."/>
        </authorList>
    </citation>
    <scope>NUCLEOTIDE SEQUENCE</scope>
</reference>
<dbReference type="EMBL" id="CAMGYJ010000005">
    <property type="protein sequence ID" value="CAI0425226.1"/>
    <property type="molecule type" value="Genomic_DNA"/>
</dbReference>
<evidence type="ECO:0000313" key="12">
    <source>
        <dbReference type="Proteomes" id="UP001154282"/>
    </source>
</evidence>
<evidence type="ECO:0000256" key="4">
    <source>
        <dbReference type="ARBA" id="ARBA00022759"/>
    </source>
</evidence>
<dbReference type="InterPro" id="IPR036279">
    <property type="entry name" value="5-3_exonuclease_C_sf"/>
</dbReference>
<evidence type="ECO:0000256" key="7">
    <source>
        <dbReference type="ARBA" id="ARBA00022842"/>
    </source>
</evidence>
<evidence type="ECO:0000256" key="5">
    <source>
        <dbReference type="ARBA" id="ARBA00022763"/>
    </source>
</evidence>
<dbReference type="CDD" id="cd09869">
    <property type="entry name" value="PIN_GEN1"/>
    <property type="match status" value="1"/>
</dbReference>
<dbReference type="InterPro" id="IPR006085">
    <property type="entry name" value="XPG_DNA_repair_N"/>
</dbReference>
<dbReference type="GO" id="GO:0006281">
    <property type="term" value="P:DNA repair"/>
    <property type="evidence" value="ECO:0007669"/>
    <property type="project" value="UniProtKB-KW"/>
</dbReference>
<keyword evidence="7" id="KW-0460">Magnesium</keyword>
<dbReference type="PANTHER" id="PTHR11081:SF59">
    <property type="entry name" value="FI23547P1"/>
    <property type="match status" value="1"/>
</dbReference>
<evidence type="ECO:0000313" key="11">
    <source>
        <dbReference type="EMBL" id="CAI0425226.1"/>
    </source>
</evidence>
<evidence type="ECO:0000256" key="2">
    <source>
        <dbReference type="ARBA" id="ARBA00022722"/>
    </source>
</evidence>
<gene>
    <name evidence="11" type="ORF">LITE_LOCUS20292</name>
</gene>
<evidence type="ECO:0000256" key="1">
    <source>
        <dbReference type="ARBA" id="ARBA00001946"/>
    </source>
</evidence>
<dbReference type="FunFam" id="1.10.150.20:FF:000030">
    <property type="entry name" value="Flap endonuclease GEN-like 1"/>
    <property type="match status" value="1"/>
</dbReference>
<proteinExistence type="inferred from homology"/>
<keyword evidence="6" id="KW-0378">Hydrolase</keyword>
<dbReference type="GO" id="GO:0009650">
    <property type="term" value="P:UV protection"/>
    <property type="evidence" value="ECO:0007669"/>
    <property type="project" value="UniProtKB-ARBA"/>
</dbReference>
<dbReference type="SUPFAM" id="SSF47807">
    <property type="entry name" value="5' to 3' exonuclease, C-terminal subdomain"/>
    <property type="match status" value="1"/>
</dbReference>
<evidence type="ECO:0000259" key="10">
    <source>
        <dbReference type="SMART" id="SM00484"/>
    </source>
</evidence>
<dbReference type="Gene3D" id="1.10.150.20">
    <property type="entry name" value="5' to 3' exonuclease, C-terminal subdomain"/>
    <property type="match status" value="1"/>
</dbReference>
<comment type="cofactor">
    <cofactor evidence="1">
        <name>Mg(2+)</name>
        <dbReference type="ChEBI" id="CHEBI:18420"/>
    </cofactor>
</comment>
<dbReference type="AlphaFoldDB" id="A0AAV0KT25"/>
<dbReference type="InterPro" id="IPR006086">
    <property type="entry name" value="XPG-I_dom"/>
</dbReference>
<comment type="caution">
    <text evidence="11">The sequence shown here is derived from an EMBL/GenBank/DDBJ whole genome shotgun (WGS) entry which is preliminary data.</text>
</comment>
<dbReference type="Gene3D" id="3.40.50.1010">
    <property type="entry name" value="5'-nuclease"/>
    <property type="match status" value="1"/>
</dbReference>
<dbReference type="Pfam" id="PF00752">
    <property type="entry name" value="XPG_N"/>
    <property type="match status" value="1"/>
</dbReference>
<feature type="non-terminal residue" evidence="11">
    <location>
        <position position="1"/>
    </location>
</feature>
<dbReference type="InterPro" id="IPR006084">
    <property type="entry name" value="XPG/Rad2"/>
</dbReference>